<dbReference type="SUPFAM" id="SSF48264">
    <property type="entry name" value="Cytochrome P450"/>
    <property type="match status" value="1"/>
</dbReference>
<evidence type="ECO:0000256" key="6">
    <source>
        <dbReference type="ARBA" id="ARBA00023033"/>
    </source>
</evidence>
<evidence type="ECO:0000256" key="8">
    <source>
        <dbReference type="SAM" id="Phobius"/>
    </source>
</evidence>
<dbReference type="InterPro" id="IPR001128">
    <property type="entry name" value="Cyt_P450"/>
</dbReference>
<gene>
    <name evidence="9" type="ORF">RD792_017581</name>
</gene>
<comment type="caution">
    <text evidence="9">The sequence shown here is derived from an EMBL/GenBank/DDBJ whole genome shotgun (WGS) entry which is preliminary data.</text>
</comment>
<keyword evidence="2 7" id="KW-0349">Heme</keyword>
<comment type="similarity">
    <text evidence="7">Belongs to the cytochrome P450 family.</text>
</comment>
<evidence type="ECO:0000313" key="10">
    <source>
        <dbReference type="Proteomes" id="UP001291926"/>
    </source>
</evidence>
<dbReference type="InterPro" id="IPR036396">
    <property type="entry name" value="Cyt_P450_sf"/>
</dbReference>
<evidence type="ECO:0000256" key="1">
    <source>
        <dbReference type="ARBA" id="ARBA00004167"/>
    </source>
</evidence>
<reference evidence="9 10" key="1">
    <citation type="journal article" date="2023" name="bioRxiv">
        <title>Genome report: Whole genome sequence and annotation of Penstemon davidsonii.</title>
        <authorList>
            <person name="Ostevik K.L."/>
            <person name="Alabady M."/>
            <person name="Zhang M."/>
            <person name="Rausher M.D."/>
        </authorList>
    </citation>
    <scope>NUCLEOTIDE SEQUENCE [LARGE SCALE GENOMIC DNA]</scope>
    <source>
        <strain evidence="9">DNT005</strain>
        <tissue evidence="9">Whole leaf</tissue>
    </source>
</reference>
<dbReference type="Gene3D" id="1.10.630.10">
    <property type="entry name" value="Cytochrome P450"/>
    <property type="match status" value="1"/>
</dbReference>
<keyword evidence="5 7" id="KW-0408">Iron</keyword>
<keyword evidence="8" id="KW-0472">Membrane</keyword>
<dbReference type="InterPro" id="IPR002401">
    <property type="entry name" value="Cyt_P450_E_grp-I"/>
</dbReference>
<evidence type="ECO:0000313" key="9">
    <source>
        <dbReference type="EMBL" id="KAK4478292.1"/>
    </source>
</evidence>
<name>A0ABR0CN56_9LAMI</name>
<dbReference type="EMBL" id="JAYDYQ010002688">
    <property type="protein sequence ID" value="KAK4478292.1"/>
    <property type="molecule type" value="Genomic_DNA"/>
</dbReference>
<keyword evidence="4 7" id="KW-0560">Oxidoreductase</keyword>
<evidence type="ECO:0000256" key="3">
    <source>
        <dbReference type="ARBA" id="ARBA00022723"/>
    </source>
</evidence>
<keyword evidence="3 7" id="KW-0479">Metal-binding</keyword>
<dbReference type="InterPro" id="IPR050651">
    <property type="entry name" value="Plant_Cytochrome_P450_Monoox"/>
</dbReference>
<organism evidence="9 10">
    <name type="scientific">Penstemon davidsonii</name>
    <dbReference type="NCBI Taxonomy" id="160366"/>
    <lineage>
        <taxon>Eukaryota</taxon>
        <taxon>Viridiplantae</taxon>
        <taxon>Streptophyta</taxon>
        <taxon>Embryophyta</taxon>
        <taxon>Tracheophyta</taxon>
        <taxon>Spermatophyta</taxon>
        <taxon>Magnoliopsida</taxon>
        <taxon>eudicotyledons</taxon>
        <taxon>Gunneridae</taxon>
        <taxon>Pentapetalae</taxon>
        <taxon>asterids</taxon>
        <taxon>lamiids</taxon>
        <taxon>Lamiales</taxon>
        <taxon>Plantaginaceae</taxon>
        <taxon>Cheloneae</taxon>
        <taxon>Penstemon</taxon>
    </lineage>
</organism>
<keyword evidence="8" id="KW-0812">Transmembrane</keyword>
<dbReference type="Pfam" id="PF00067">
    <property type="entry name" value="p450"/>
    <property type="match status" value="1"/>
</dbReference>
<feature type="transmembrane region" description="Helical" evidence="8">
    <location>
        <begin position="6"/>
        <end position="24"/>
    </location>
</feature>
<keyword evidence="8" id="KW-1133">Transmembrane helix</keyword>
<sequence>MDIIVYLSVPILFLVFYITSKHFFHKLKNHPPIPFPALPFIGHLHMIKKPFYKGLSEISKKYGPIFFVRLGFRPILVISSPSLASECFTKHDITFANRPSSLFGKHFGYNNTGIPWCSYGDHWRNLRKIATLELLSSNQLQILSHVRKDEILVLIRKLVHLAKDENDGVVHVKVALFEFMFNVLTGMICGKRYYGTENSNESEVFLDIYNETLKMGPTASIVDFMPFMTWFGFKDTEKKIMLIQEKRDKYMKNLLEEHRKVDVGDVGENKNMAHVLLSLQKQEPEYYTDEMISNLLLVLIQSGSHSSADTLEWAFSLLLDNPDVLAKAQAEIDNVIWKESLINESDLAQLPYLRGIVNETLRLHPSGPLLMPHESSKDCTVGGFQIPKGTILLVNVWDIHHSSKVWEDPERFKPERFEDFDGGKNECKLMPFGFGRRACPGENLALRNLTLALGSLIQCFDWEKVCESETNNATGFTAAKIEPLTTKCNPRPFVDKLLSI</sequence>
<dbReference type="PANTHER" id="PTHR47947">
    <property type="entry name" value="CYTOCHROME P450 82C3-RELATED"/>
    <property type="match status" value="1"/>
</dbReference>
<dbReference type="PANTHER" id="PTHR47947:SF24">
    <property type="entry name" value="ISOFLAVONE 2'-HYDROXYLASE-LIKE"/>
    <property type="match status" value="1"/>
</dbReference>
<dbReference type="Proteomes" id="UP001291926">
    <property type="component" value="Unassembled WGS sequence"/>
</dbReference>
<dbReference type="InterPro" id="IPR017972">
    <property type="entry name" value="Cyt_P450_CS"/>
</dbReference>
<protein>
    <recommendedName>
        <fullName evidence="11">Cytochrome P450</fullName>
    </recommendedName>
</protein>
<evidence type="ECO:0000256" key="7">
    <source>
        <dbReference type="RuleBase" id="RU000461"/>
    </source>
</evidence>
<dbReference type="PROSITE" id="PS00086">
    <property type="entry name" value="CYTOCHROME_P450"/>
    <property type="match status" value="1"/>
</dbReference>
<evidence type="ECO:0000256" key="2">
    <source>
        <dbReference type="ARBA" id="ARBA00022617"/>
    </source>
</evidence>
<comment type="subcellular location">
    <subcellularLocation>
        <location evidence="1">Membrane</location>
        <topology evidence="1">Single-pass membrane protein</topology>
    </subcellularLocation>
</comment>
<evidence type="ECO:0000256" key="5">
    <source>
        <dbReference type="ARBA" id="ARBA00023004"/>
    </source>
</evidence>
<keyword evidence="10" id="KW-1185">Reference proteome</keyword>
<evidence type="ECO:0008006" key="11">
    <source>
        <dbReference type="Google" id="ProtNLM"/>
    </source>
</evidence>
<dbReference type="PRINTS" id="PR00463">
    <property type="entry name" value="EP450I"/>
</dbReference>
<evidence type="ECO:0000256" key="4">
    <source>
        <dbReference type="ARBA" id="ARBA00023002"/>
    </source>
</evidence>
<keyword evidence="6 7" id="KW-0503">Monooxygenase</keyword>
<proteinExistence type="inferred from homology"/>
<accession>A0ABR0CN56</accession>
<dbReference type="PRINTS" id="PR00385">
    <property type="entry name" value="P450"/>
</dbReference>